<evidence type="ECO:0000256" key="1">
    <source>
        <dbReference type="ARBA" id="ARBA00000085"/>
    </source>
</evidence>
<feature type="transmembrane region" description="Helical" evidence="13">
    <location>
        <begin position="20"/>
        <end position="43"/>
    </location>
</feature>
<name>A0AAI9NZM9_9FIRM</name>
<comment type="caution">
    <text evidence="15">The sequence shown here is derived from an EMBL/GenBank/DDBJ whole genome shotgun (WGS) entry which is preliminary data.</text>
</comment>
<keyword evidence="9" id="KW-0067">ATP-binding</keyword>
<keyword evidence="7" id="KW-0547">Nucleotide-binding</keyword>
<evidence type="ECO:0000256" key="11">
    <source>
        <dbReference type="ARBA" id="ARBA00023012"/>
    </source>
</evidence>
<evidence type="ECO:0000256" key="5">
    <source>
        <dbReference type="ARBA" id="ARBA00022679"/>
    </source>
</evidence>
<evidence type="ECO:0000256" key="4">
    <source>
        <dbReference type="ARBA" id="ARBA00022553"/>
    </source>
</evidence>
<dbReference type="Gene3D" id="1.20.120.620">
    <property type="entry name" value="Backbone structure of the membrane domain of e. Coli histidine kinase receptor kdpd"/>
    <property type="match status" value="1"/>
</dbReference>
<dbReference type="GO" id="GO:0005886">
    <property type="term" value="C:plasma membrane"/>
    <property type="evidence" value="ECO:0007669"/>
    <property type="project" value="TreeGrafter"/>
</dbReference>
<protein>
    <recommendedName>
        <fullName evidence="3">histidine kinase</fullName>
        <ecNumber evidence="3">2.7.13.3</ecNumber>
    </recommendedName>
</protein>
<keyword evidence="8" id="KW-0418">Kinase</keyword>
<dbReference type="CDD" id="cd00082">
    <property type="entry name" value="HisKA"/>
    <property type="match status" value="1"/>
</dbReference>
<dbReference type="Pfam" id="PF13493">
    <property type="entry name" value="DUF4118"/>
    <property type="match status" value="1"/>
</dbReference>
<organism evidence="15 16">
    <name type="scientific">Coprococcus eutactus</name>
    <dbReference type="NCBI Taxonomy" id="33043"/>
    <lineage>
        <taxon>Bacteria</taxon>
        <taxon>Bacillati</taxon>
        <taxon>Bacillota</taxon>
        <taxon>Clostridia</taxon>
        <taxon>Lachnospirales</taxon>
        <taxon>Lachnospiraceae</taxon>
        <taxon>Coprococcus</taxon>
    </lineage>
</organism>
<keyword evidence="10 13" id="KW-1133">Transmembrane helix</keyword>
<dbReference type="InterPro" id="IPR036097">
    <property type="entry name" value="HisK_dim/P_sf"/>
</dbReference>
<dbReference type="SMART" id="SM00388">
    <property type="entry name" value="HisKA"/>
    <property type="match status" value="1"/>
</dbReference>
<dbReference type="EC" id="2.7.13.3" evidence="3"/>
<keyword evidence="6 13" id="KW-0812">Transmembrane</keyword>
<dbReference type="InterPro" id="IPR003594">
    <property type="entry name" value="HATPase_dom"/>
</dbReference>
<evidence type="ECO:0000256" key="9">
    <source>
        <dbReference type="ARBA" id="ARBA00022840"/>
    </source>
</evidence>
<reference evidence="15" key="1">
    <citation type="submission" date="2020-06" db="EMBL/GenBank/DDBJ databases">
        <title>Characterization of fructooligosaccharide metabolism and fructooligosaccharide-degrading enzymes in human commensal butyrate producers.</title>
        <authorList>
            <person name="Tanno H."/>
            <person name="Fujii T."/>
            <person name="Hirano K."/>
            <person name="Maeno S."/>
            <person name="Tonozuka T."/>
            <person name="Sakamoto M."/>
            <person name="Ohkuma M."/>
            <person name="Tochio T."/>
            <person name="Endo A."/>
        </authorList>
    </citation>
    <scope>NUCLEOTIDE SEQUENCE</scope>
    <source>
        <strain evidence="15">JCM 31265</strain>
    </source>
</reference>
<dbReference type="GO" id="GO:0005524">
    <property type="term" value="F:ATP binding"/>
    <property type="evidence" value="ECO:0007669"/>
    <property type="project" value="UniProtKB-KW"/>
</dbReference>
<dbReference type="Pfam" id="PF02518">
    <property type="entry name" value="HATPase_c"/>
    <property type="match status" value="1"/>
</dbReference>
<dbReference type="InterPro" id="IPR003661">
    <property type="entry name" value="HisK_dim/P_dom"/>
</dbReference>
<dbReference type="InterPro" id="IPR025201">
    <property type="entry name" value="KdpD_TM"/>
</dbReference>
<keyword evidence="4" id="KW-0597">Phosphoprotein</keyword>
<proteinExistence type="predicted"/>
<comment type="subcellular location">
    <subcellularLocation>
        <location evidence="2">Membrane</location>
        <topology evidence="2">Multi-pass membrane protein</topology>
    </subcellularLocation>
</comment>
<dbReference type="InterPro" id="IPR038318">
    <property type="entry name" value="KdpD_sf"/>
</dbReference>
<dbReference type="GO" id="GO:0000155">
    <property type="term" value="F:phosphorelay sensor kinase activity"/>
    <property type="evidence" value="ECO:0007669"/>
    <property type="project" value="InterPro"/>
</dbReference>
<accession>A0AAI9NZM9</accession>
<dbReference type="SUPFAM" id="SSF55874">
    <property type="entry name" value="ATPase domain of HSP90 chaperone/DNA topoisomerase II/histidine kinase"/>
    <property type="match status" value="1"/>
</dbReference>
<evidence type="ECO:0000256" key="3">
    <source>
        <dbReference type="ARBA" id="ARBA00012438"/>
    </source>
</evidence>
<evidence type="ECO:0000256" key="13">
    <source>
        <dbReference type="SAM" id="Phobius"/>
    </source>
</evidence>
<evidence type="ECO:0000256" key="6">
    <source>
        <dbReference type="ARBA" id="ARBA00022692"/>
    </source>
</evidence>
<dbReference type="RefSeq" id="WP_330378010.1">
    <property type="nucleotide sequence ID" value="NZ_BLYL01000017.1"/>
</dbReference>
<dbReference type="PANTHER" id="PTHR45569">
    <property type="entry name" value="SENSOR PROTEIN KDPD"/>
    <property type="match status" value="1"/>
</dbReference>
<feature type="domain" description="Histidine kinase" evidence="14">
    <location>
        <begin position="144"/>
        <end position="365"/>
    </location>
</feature>
<evidence type="ECO:0000256" key="10">
    <source>
        <dbReference type="ARBA" id="ARBA00022989"/>
    </source>
</evidence>
<dbReference type="PROSITE" id="PS50109">
    <property type="entry name" value="HIS_KIN"/>
    <property type="match status" value="1"/>
</dbReference>
<feature type="transmembrane region" description="Helical" evidence="13">
    <location>
        <begin position="98"/>
        <end position="120"/>
    </location>
</feature>
<dbReference type="InterPro" id="IPR004358">
    <property type="entry name" value="Sig_transdc_His_kin-like_C"/>
</dbReference>
<dbReference type="SMART" id="SM00387">
    <property type="entry name" value="HATPase_c"/>
    <property type="match status" value="1"/>
</dbReference>
<dbReference type="Pfam" id="PF00512">
    <property type="entry name" value="HisKA"/>
    <property type="match status" value="1"/>
</dbReference>
<dbReference type="Gene3D" id="1.10.287.130">
    <property type="match status" value="1"/>
</dbReference>
<dbReference type="Proteomes" id="UP000660047">
    <property type="component" value="Unassembled WGS sequence"/>
</dbReference>
<keyword evidence="11" id="KW-0902">Two-component regulatory system</keyword>
<evidence type="ECO:0000313" key="16">
    <source>
        <dbReference type="Proteomes" id="UP000660047"/>
    </source>
</evidence>
<dbReference type="PRINTS" id="PR00344">
    <property type="entry name" value="BCTRLSENSOR"/>
</dbReference>
<keyword evidence="5" id="KW-0808">Transferase</keyword>
<evidence type="ECO:0000313" key="15">
    <source>
        <dbReference type="EMBL" id="GFO95404.1"/>
    </source>
</evidence>
<comment type="catalytic activity">
    <reaction evidence="1">
        <text>ATP + protein L-histidine = ADP + protein N-phospho-L-histidine.</text>
        <dbReference type="EC" id="2.7.13.3"/>
    </reaction>
</comment>
<dbReference type="InterPro" id="IPR036890">
    <property type="entry name" value="HATPase_C_sf"/>
</dbReference>
<dbReference type="InterPro" id="IPR005467">
    <property type="entry name" value="His_kinase_dom"/>
</dbReference>
<feature type="transmembrane region" description="Helical" evidence="13">
    <location>
        <begin position="73"/>
        <end position="92"/>
    </location>
</feature>
<dbReference type="AlphaFoldDB" id="A0AAI9NZM9"/>
<dbReference type="PANTHER" id="PTHR45569:SF1">
    <property type="entry name" value="SENSOR PROTEIN KDPD"/>
    <property type="match status" value="1"/>
</dbReference>
<feature type="transmembrane region" description="Helical" evidence="13">
    <location>
        <begin position="49"/>
        <end position="66"/>
    </location>
</feature>
<dbReference type="Gene3D" id="3.30.565.10">
    <property type="entry name" value="Histidine kinase-like ATPase, C-terminal domain"/>
    <property type="match status" value="1"/>
</dbReference>
<evidence type="ECO:0000256" key="12">
    <source>
        <dbReference type="ARBA" id="ARBA00023136"/>
    </source>
</evidence>
<evidence type="ECO:0000256" key="2">
    <source>
        <dbReference type="ARBA" id="ARBA00004141"/>
    </source>
</evidence>
<gene>
    <name evidence="15" type="ORF">COEU31_24500</name>
</gene>
<keyword evidence="12 13" id="KW-0472">Membrane</keyword>
<dbReference type="CDD" id="cd00075">
    <property type="entry name" value="HATPase"/>
    <property type="match status" value="1"/>
</dbReference>
<evidence type="ECO:0000259" key="14">
    <source>
        <dbReference type="PROSITE" id="PS50109"/>
    </source>
</evidence>
<evidence type="ECO:0000256" key="7">
    <source>
        <dbReference type="ARBA" id="ARBA00022741"/>
    </source>
</evidence>
<dbReference type="EMBL" id="BLYL01000017">
    <property type="protein sequence ID" value="GFO95404.1"/>
    <property type="molecule type" value="Genomic_DNA"/>
</dbReference>
<dbReference type="InterPro" id="IPR052023">
    <property type="entry name" value="Histidine_kinase_KdpD"/>
</dbReference>
<evidence type="ECO:0000256" key="8">
    <source>
        <dbReference type="ARBA" id="ARBA00022777"/>
    </source>
</evidence>
<dbReference type="SUPFAM" id="SSF47384">
    <property type="entry name" value="Homodimeric domain of signal transducing histidine kinase"/>
    <property type="match status" value="1"/>
</dbReference>
<sequence>MKKINIQKSKKNKGCKCKNIIKNVLLMLVMIAIGVGLCLIIKTTFTTDILIPAVMVFSVFLISVFTDGYVYGILASVVSVIIVNFAFTFPYFKIDFLIPENITSAIIMIAIAFITCGFTSKIKHQEMLKKESEMEKMRANLLRAVSHDFRTPLTTIYGASSALIESGSEFTDEQKEKMLRGIQQDSQWLYRMVENLLSVTRLDGDINLIKTPIALDELIDSVLIKFAKRYPDQEVEVDLPDELVIIPMDAILIEQVIINILENAVQHAEGMKNLALNVKCDGDRVVFEVQDDGDGIPEDRLKHLFDGSLLGDSSDEVSADCRPRRNAGIGLSVCATIIKAHGGDISAYNSAEGGAVFRFTLKIEEVTDEQ</sequence>